<dbReference type="SUPFAM" id="SSF48498">
    <property type="entry name" value="Tetracyclin repressor-like, C-terminal domain"/>
    <property type="match status" value="1"/>
</dbReference>
<sequence>MDRLSTFQAQHDLTTEALCARILARHREAIRVKKPHVATANLARIIDATLKLANRTSFHSMTVRDLVGETGLSMGALYAYFDTKDTLLAMILDTVSGVVTEVLDQPPAEVADEPVARLAWFIRTHVFLSETMLPWFVFSYMEAKAFPPRERRKATASEQRTEAMISAVLEAGQAKGRFRVDNIEMTAALIKPMIQDWYVKRAKYRKRNVGPEAFALALIGFVEASILKRRRA</sequence>
<evidence type="ECO:0000256" key="1">
    <source>
        <dbReference type="ARBA" id="ARBA00023015"/>
    </source>
</evidence>
<dbReference type="EMBL" id="CP039690">
    <property type="protein sequence ID" value="QCI63317.1"/>
    <property type="molecule type" value="Genomic_DNA"/>
</dbReference>
<evidence type="ECO:0000256" key="2">
    <source>
        <dbReference type="ARBA" id="ARBA00023125"/>
    </source>
</evidence>
<evidence type="ECO:0000313" key="7">
    <source>
        <dbReference type="Proteomes" id="UP000298781"/>
    </source>
</evidence>
<keyword evidence="3" id="KW-0804">Transcription</keyword>
<protein>
    <submittedName>
        <fullName evidence="6">TetR/AcrR family transcriptional regulator</fullName>
    </submittedName>
</protein>
<dbReference type="InterPro" id="IPR036271">
    <property type="entry name" value="Tet_transcr_reg_TetR-rel_C_sf"/>
</dbReference>
<dbReference type="SUPFAM" id="SSF46689">
    <property type="entry name" value="Homeodomain-like"/>
    <property type="match status" value="1"/>
</dbReference>
<keyword evidence="2 4" id="KW-0238">DNA-binding</keyword>
<dbReference type="InterPro" id="IPR009057">
    <property type="entry name" value="Homeodomain-like_sf"/>
</dbReference>
<dbReference type="PROSITE" id="PS50977">
    <property type="entry name" value="HTH_TETR_2"/>
    <property type="match status" value="1"/>
</dbReference>
<dbReference type="Pfam" id="PF00440">
    <property type="entry name" value="TetR_N"/>
    <property type="match status" value="1"/>
</dbReference>
<dbReference type="InterPro" id="IPR023772">
    <property type="entry name" value="DNA-bd_HTH_TetR-type_CS"/>
</dbReference>
<dbReference type="PANTHER" id="PTHR30055:SF240">
    <property type="entry name" value="HTH-TYPE TRANSCRIPTIONAL REGULATOR ACRR"/>
    <property type="match status" value="1"/>
</dbReference>
<dbReference type="AlphaFoldDB" id="A0A4D7B5N6"/>
<keyword evidence="1" id="KW-0805">Transcription regulation</keyword>
<accession>A0A4D7B5N6</accession>
<name>A0A4D7B5N6_9HYPH</name>
<dbReference type="InterPro" id="IPR001647">
    <property type="entry name" value="HTH_TetR"/>
</dbReference>
<dbReference type="Gene3D" id="1.10.357.10">
    <property type="entry name" value="Tetracycline Repressor, domain 2"/>
    <property type="match status" value="1"/>
</dbReference>
<dbReference type="PROSITE" id="PS01081">
    <property type="entry name" value="HTH_TETR_1"/>
    <property type="match status" value="1"/>
</dbReference>
<feature type="domain" description="HTH tetR-type" evidence="5">
    <location>
        <begin position="39"/>
        <end position="99"/>
    </location>
</feature>
<dbReference type="InterPro" id="IPR050109">
    <property type="entry name" value="HTH-type_TetR-like_transc_reg"/>
</dbReference>
<organism evidence="6 7">
    <name type="scientific">Phreatobacter stygius</name>
    <dbReference type="NCBI Taxonomy" id="1940610"/>
    <lineage>
        <taxon>Bacteria</taxon>
        <taxon>Pseudomonadati</taxon>
        <taxon>Pseudomonadota</taxon>
        <taxon>Alphaproteobacteria</taxon>
        <taxon>Hyphomicrobiales</taxon>
        <taxon>Phreatobacteraceae</taxon>
        <taxon>Phreatobacter</taxon>
    </lineage>
</organism>
<evidence type="ECO:0000259" key="5">
    <source>
        <dbReference type="PROSITE" id="PS50977"/>
    </source>
</evidence>
<dbReference type="GO" id="GO:0003700">
    <property type="term" value="F:DNA-binding transcription factor activity"/>
    <property type="evidence" value="ECO:0007669"/>
    <property type="project" value="TreeGrafter"/>
</dbReference>
<gene>
    <name evidence="6" type="ORF">E8M01_03145</name>
</gene>
<dbReference type="Pfam" id="PF17932">
    <property type="entry name" value="TetR_C_24"/>
    <property type="match status" value="1"/>
</dbReference>
<dbReference type="OrthoDB" id="9816431at2"/>
<evidence type="ECO:0000256" key="4">
    <source>
        <dbReference type="PROSITE-ProRule" id="PRU00335"/>
    </source>
</evidence>
<keyword evidence="7" id="KW-1185">Reference proteome</keyword>
<evidence type="ECO:0000313" key="6">
    <source>
        <dbReference type="EMBL" id="QCI63317.1"/>
    </source>
</evidence>
<feature type="DNA-binding region" description="H-T-H motif" evidence="4">
    <location>
        <begin position="62"/>
        <end position="81"/>
    </location>
</feature>
<dbReference type="GO" id="GO:0000976">
    <property type="term" value="F:transcription cis-regulatory region binding"/>
    <property type="evidence" value="ECO:0007669"/>
    <property type="project" value="TreeGrafter"/>
</dbReference>
<dbReference type="RefSeq" id="WP_136958776.1">
    <property type="nucleotide sequence ID" value="NZ_CP039690.1"/>
</dbReference>
<dbReference type="Proteomes" id="UP000298781">
    <property type="component" value="Chromosome"/>
</dbReference>
<dbReference type="Gene3D" id="1.10.10.60">
    <property type="entry name" value="Homeodomain-like"/>
    <property type="match status" value="1"/>
</dbReference>
<proteinExistence type="predicted"/>
<dbReference type="PANTHER" id="PTHR30055">
    <property type="entry name" value="HTH-TYPE TRANSCRIPTIONAL REGULATOR RUTR"/>
    <property type="match status" value="1"/>
</dbReference>
<dbReference type="InterPro" id="IPR041490">
    <property type="entry name" value="KstR2_TetR_C"/>
</dbReference>
<dbReference type="KEGG" id="pstg:E8M01_03145"/>
<evidence type="ECO:0000256" key="3">
    <source>
        <dbReference type="ARBA" id="ARBA00023163"/>
    </source>
</evidence>
<reference evidence="6 7" key="1">
    <citation type="submission" date="2019-04" db="EMBL/GenBank/DDBJ databases">
        <title>Phreatobacter aquaticus sp. nov.</title>
        <authorList>
            <person name="Choi A."/>
        </authorList>
    </citation>
    <scope>NUCLEOTIDE SEQUENCE [LARGE SCALE GENOMIC DNA]</scope>
    <source>
        <strain evidence="6 7">KCTC 52518</strain>
    </source>
</reference>